<evidence type="ECO:0000256" key="1">
    <source>
        <dbReference type="SAM" id="Phobius"/>
    </source>
</evidence>
<reference evidence="2" key="2">
    <citation type="journal article" date="2022" name="Res Sq">
        <title>Comparative Genomics Reveals Insights into the Divergent Evolution of Astigmatic Mites and Household Pest Adaptations.</title>
        <authorList>
            <person name="Xiong Q."/>
            <person name="Wan A.T.-Y."/>
            <person name="Liu X.-Y."/>
            <person name="Fung C.S.-H."/>
            <person name="Xiao X."/>
            <person name="Malainual N."/>
            <person name="Hou J."/>
            <person name="Wang L."/>
            <person name="Wang M."/>
            <person name="Yang K."/>
            <person name="Cui Y."/>
            <person name="Leung E."/>
            <person name="Nong W."/>
            <person name="Shin S.-K."/>
            <person name="Au S."/>
            <person name="Jeong K.Y."/>
            <person name="Chew F.T."/>
            <person name="Hui J."/>
            <person name="Leung T.F."/>
            <person name="Tungtrongchitr A."/>
            <person name="Zhong N."/>
            <person name="Liu Z."/>
            <person name="Tsui S."/>
        </authorList>
    </citation>
    <scope>NUCLEOTIDE SEQUENCE</scope>
    <source>
        <strain evidence="2">Derf</strain>
        <tissue evidence="2">Whole organism</tissue>
    </source>
</reference>
<evidence type="ECO:0000313" key="3">
    <source>
        <dbReference type="Proteomes" id="UP000790347"/>
    </source>
</evidence>
<feature type="transmembrane region" description="Helical" evidence="1">
    <location>
        <begin position="33"/>
        <end position="54"/>
    </location>
</feature>
<gene>
    <name evidence="2" type="ORF">DERF_009278</name>
</gene>
<keyword evidence="1" id="KW-0812">Transmembrane</keyword>
<keyword evidence="3" id="KW-1185">Reference proteome</keyword>
<dbReference type="Proteomes" id="UP000790347">
    <property type="component" value="Unassembled WGS sequence"/>
</dbReference>
<organism evidence="2 3">
    <name type="scientific">Dermatophagoides farinae</name>
    <name type="common">American house dust mite</name>
    <dbReference type="NCBI Taxonomy" id="6954"/>
    <lineage>
        <taxon>Eukaryota</taxon>
        <taxon>Metazoa</taxon>
        <taxon>Ecdysozoa</taxon>
        <taxon>Arthropoda</taxon>
        <taxon>Chelicerata</taxon>
        <taxon>Arachnida</taxon>
        <taxon>Acari</taxon>
        <taxon>Acariformes</taxon>
        <taxon>Sarcoptiformes</taxon>
        <taxon>Astigmata</taxon>
        <taxon>Psoroptidia</taxon>
        <taxon>Analgoidea</taxon>
        <taxon>Pyroglyphidae</taxon>
        <taxon>Dermatophagoidinae</taxon>
        <taxon>Dermatophagoides</taxon>
    </lineage>
</organism>
<keyword evidence="1" id="KW-1133">Transmembrane helix</keyword>
<reference evidence="2" key="1">
    <citation type="submission" date="2013-05" db="EMBL/GenBank/DDBJ databases">
        <authorList>
            <person name="Yim A.K.Y."/>
            <person name="Chan T.F."/>
            <person name="Ji K.M."/>
            <person name="Liu X.Y."/>
            <person name="Zhou J.W."/>
            <person name="Li R.Q."/>
            <person name="Yang K.Y."/>
            <person name="Li J."/>
            <person name="Li M."/>
            <person name="Law P.T.W."/>
            <person name="Wu Y.L."/>
            <person name="Cai Z.L."/>
            <person name="Qin H."/>
            <person name="Bao Y."/>
            <person name="Leung R.K.K."/>
            <person name="Ng P.K.S."/>
            <person name="Zou J."/>
            <person name="Zhong X.J."/>
            <person name="Ran P.X."/>
            <person name="Zhong N.S."/>
            <person name="Liu Z.G."/>
            <person name="Tsui S.K.W."/>
        </authorList>
    </citation>
    <scope>NUCLEOTIDE SEQUENCE</scope>
    <source>
        <strain evidence="2">Derf</strain>
        <tissue evidence="2">Whole organism</tissue>
    </source>
</reference>
<proteinExistence type="predicted"/>
<feature type="transmembrane region" description="Helical" evidence="1">
    <location>
        <begin position="7"/>
        <end position="27"/>
    </location>
</feature>
<keyword evidence="1" id="KW-0472">Membrane</keyword>
<sequence length="61" mass="6780">MNILSNGINNLVCVQIINVLCCMFITYTSHTTLGTIDIFMTVIHTNCGCLKGFINKSIKQK</sequence>
<evidence type="ECO:0000313" key="2">
    <source>
        <dbReference type="EMBL" id="KAH9510770.1"/>
    </source>
</evidence>
<comment type="caution">
    <text evidence="2">The sequence shown here is derived from an EMBL/GenBank/DDBJ whole genome shotgun (WGS) entry which is preliminary data.</text>
</comment>
<dbReference type="AlphaFoldDB" id="A0A922HTN8"/>
<name>A0A922HTN8_DERFA</name>
<protein>
    <submittedName>
        <fullName evidence="2">Uncharacterized protein</fullName>
    </submittedName>
</protein>
<dbReference type="EMBL" id="ASGP02000004">
    <property type="protein sequence ID" value="KAH9510770.1"/>
    <property type="molecule type" value="Genomic_DNA"/>
</dbReference>
<accession>A0A922HTN8</accession>